<feature type="coiled-coil region" evidence="2">
    <location>
        <begin position="42"/>
        <end position="72"/>
    </location>
</feature>
<dbReference type="Proteomes" id="UP001149090">
    <property type="component" value="Unassembled WGS sequence"/>
</dbReference>
<evidence type="ECO:0000256" key="2">
    <source>
        <dbReference type="SAM" id="Coils"/>
    </source>
</evidence>
<accession>A0A9Q0LZ72</accession>
<dbReference type="Pfam" id="PF10239">
    <property type="entry name" value="DUF2465"/>
    <property type="match status" value="1"/>
</dbReference>
<reference evidence="4" key="1">
    <citation type="submission" date="2022-10" db="EMBL/GenBank/DDBJ databases">
        <title>Novel sulphate-reducing endosymbionts in the free-living metamonad Anaeramoeba.</title>
        <authorList>
            <person name="Jerlstrom-Hultqvist J."/>
            <person name="Cepicka I."/>
            <person name="Gallot-Lavallee L."/>
            <person name="Salas-Leiva D."/>
            <person name="Curtis B.A."/>
            <person name="Zahonova K."/>
            <person name="Pipaliya S."/>
            <person name="Dacks J."/>
            <person name="Roger A.J."/>
        </authorList>
    </citation>
    <scope>NUCLEOTIDE SEQUENCE</scope>
    <source>
        <strain evidence="4">BMAN</strain>
    </source>
</reference>
<evidence type="ECO:0000256" key="3">
    <source>
        <dbReference type="SAM" id="MobiDB-lite"/>
    </source>
</evidence>
<dbReference type="InterPro" id="IPR018797">
    <property type="entry name" value="FAM98"/>
</dbReference>
<proteinExistence type="inferred from homology"/>
<organism evidence="4 5">
    <name type="scientific">Anaeramoeba ignava</name>
    <name type="common">Anaerobic marine amoeba</name>
    <dbReference type="NCBI Taxonomy" id="1746090"/>
    <lineage>
        <taxon>Eukaryota</taxon>
        <taxon>Metamonada</taxon>
        <taxon>Anaeramoebidae</taxon>
        <taxon>Anaeramoeba</taxon>
    </lineage>
</organism>
<feature type="compositionally biased region" description="Polar residues" evidence="3">
    <location>
        <begin position="317"/>
        <end position="337"/>
    </location>
</feature>
<feature type="region of interest" description="Disordered" evidence="3">
    <location>
        <begin position="292"/>
        <end position="354"/>
    </location>
</feature>
<evidence type="ECO:0000256" key="1">
    <source>
        <dbReference type="ARBA" id="ARBA00007218"/>
    </source>
</evidence>
<dbReference type="OrthoDB" id="512356at2759"/>
<comment type="similarity">
    <text evidence="1">Belongs to the FAM98 family.</text>
</comment>
<sequence>MENLIIDIKNNLNEIGFIELSDSTIKEALEKGDKSQIFNEIIQKLFEEIESISETNSEVENKEISLNEKIEKLGFPFEISTLFKSIEMNYQLLNFLFTELKTCRLINNKTKINIYRDSKTEQNENENEKLEEKKIKSLLFSLCNLLEIDTSEITNYESILSEIDQKIQELLQNYPKEHLQNHLISPEDYSNEELKEISNYLEFFDNDFQTRQKMLLERLEVTLQAFLWSEQGKKNQEKILEIIDEAKSYLNDCRSKIGILDLFCANDDILSIRKTSDSTVKEISKVSGVLIDDNVPDRGGRPDELKDTRMPAFRARSFQNQRRSPQNSRGRRSPQNSRGRRGRFDHSRRRGGWK</sequence>
<feature type="compositionally biased region" description="Basic residues" evidence="3">
    <location>
        <begin position="338"/>
        <end position="354"/>
    </location>
</feature>
<evidence type="ECO:0000313" key="4">
    <source>
        <dbReference type="EMBL" id="KAJ5080108.1"/>
    </source>
</evidence>
<feature type="compositionally biased region" description="Basic and acidic residues" evidence="3">
    <location>
        <begin position="295"/>
        <end position="309"/>
    </location>
</feature>
<comment type="caution">
    <text evidence="4">The sequence shown here is derived from an EMBL/GenBank/DDBJ whole genome shotgun (WGS) entry which is preliminary data.</text>
</comment>
<keyword evidence="5" id="KW-1185">Reference proteome</keyword>
<protein>
    <submittedName>
        <fullName evidence="4">Protein fam98a-like protein</fullName>
    </submittedName>
</protein>
<keyword evidence="2" id="KW-0175">Coiled coil</keyword>
<dbReference type="PANTHER" id="PTHR31353:SF1">
    <property type="entry name" value="PROTEIN FAM98B"/>
    <property type="match status" value="1"/>
</dbReference>
<feature type="coiled-coil region" evidence="2">
    <location>
        <begin position="116"/>
        <end position="173"/>
    </location>
</feature>
<name>A0A9Q0LZ72_ANAIG</name>
<dbReference type="GO" id="GO:0072669">
    <property type="term" value="C:tRNA-splicing ligase complex"/>
    <property type="evidence" value="ECO:0007669"/>
    <property type="project" value="TreeGrafter"/>
</dbReference>
<dbReference type="EMBL" id="JAPDFW010000013">
    <property type="protein sequence ID" value="KAJ5080108.1"/>
    <property type="molecule type" value="Genomic_DNA"/>
</dbReference>
<dbReference type="OMA" id="CDWVNDQ"/>
<dbReference type="PANTHER" id="PTHR31353">
    <property type="entry name" value="FAM98"/>
    <property type="match status" value="1"/>
</dbReference>
<evidence type="ECO:0000313" key="5">
    <source>
        <dbReference type="Proteomes" id="UP001149090"/>
    </source>
</evidence>
<dbReference type="AlphaFoldDB" id="A0A9Q0LZ72"/>
<gene>
    <name evidence="4" type="ORF">M0811_14125</name>
</gene>